<protein>
    <recommendedName>
        <fullName evidence="4">CBM6 domain-containing protein</fullName>
    </recommendedName>
</protein>
<evidence type="ECO:0000256" key="1">
    <source>
        <dbReference type="SAM" id="SignalP"/>
    </source>
</evidence>
<reference evidence="2 3" key="1">
    <citation type="submission" date="2020-04" db="EMBL/GenBank/DDBJ databases">
        <title>Usitatibacter rugosus gen. nov., sp. nov. and Usitatibacter palustris sp. nov., novel members of Usitatibacteraceae fam. nov. within the order Nitrosomonadales isolated from soil.</title>
        <authorList>
            <person name="Huber K.J."/>
            <person name="Neumann-Schaal M."/>
            <person name="Geppert A."/>
            <person name="Luckner M."/>
            <person name="Wanner G."/>
            <person name="Overmann J."/>
        </authorList>
    </citation>
    <scope>NUCLEOTIDE SEQUENCE [LARGE SCALE GENOMIC DNA]</scope>
    <source>
        <strain evidence="2 3">Swamp67</strain>
    </source>
</reference>
<accession>A0A6M4H4G1</accession>
<organism evidence="2 3">
    <name type="scientific">Usitatibacter palustris</name>
    <dbReference type="NCBI Taxonomy" id="2732487"/>
    <lineage>
        <taxon>Bacteria</taxon>
        <taxon>Pseudomonadati</taxon>
        <taxon>Pseudomonadota</taxon>
        <taxon>Betaproteobacteria</taxon>
        <taxon>Nitrosomonadales</taxon>
        <taxon>Usitatibacteraceae</taxon>
        <taxon>Usitatibacter</taxon>
    </lineage>
</organism>
<evidence type="ECO:0000313" key="2">
    <source>
        <dbReference type="EMBL" id="QJR13384.1"/>
    </source>
</evidence>
<sequence>MRTLSSIFGAVAVVVTAMSLAPVPALAHDKLGANLNFIGDFRRNHEFVDVVKQSRRFLQIGQFDDSSPTNLAPIGADGWPTTDFRLFAMAAQQNTLSLAGTYKIEFTGQATLSTASAGGGSTIANKVYTPGTNTTTADLVVTAGAENMLIDFTATGGTVKNVRVLRPGYPLAGTPLLHAPWKSHTERFAVLRFLDWTRTNGNRDTTWLDRTTPEKRRTEAYIAQWETVIAAANAMNRDAWINIPVQANDEYVTNLATLFRDGLNPNLNLYVEYGNELWNFAIRDVDLDNFAGSVFNGATVNRNLAIASLGGSPLRQAYPSEGVPDDTTMGFRRVAMRLMEISNIFKTVWGTPALNTRVRPVLAGQMANSFIVSEGLRFIDEIMNVRPNTVFYALSGAPYIFAAAIPDGNADETPTNLTVQAILDGLAAGVANAPSDANAYQYLSHAGLGAWYGLKVVAYEAGFDNFGNQNIANKRLANLDPQIRTICANMINQWHGFGFDVMLWFNGGADSYNTQFGMWPLVEDLAVPATPKNQCMDDILAAALPAVTTGTSVGAPIAGGNFRGSASPAGTVTGTNGAFGFPGFVEFMLRADTEGTYQLVFTGSAPPGEFFTVRLNNATVTTNATLPAATGAGAPISVTLRRGLNALRIARSTGGGASWAIQSFAFTLVGDATPDAFTFASQTGVTPSSVVVSAPATIAGITMATSISVAGGEYSIGCTATFTASTATITNGQTVCVRHTASANFNAGTTTTLTIGGISASFTSTTGPPPNPPRLANISTRGQVLTGNDVMIAGFIIGGPTAKTVIVTVAGPSLVNAGIPNALANPHLTLIRSSDGAVMGSSDNWQDNANAAAIQAAGFAPAHVAEPAVMMTLAPGAYTAIVQASGGVGTGVGLVGVFEVDHPEVPLINISTRGQVLTGNDVMIAGFIIQGTGTQSVVVTVAGPSLVNAGIPNPLSNPMITIVRASDGAVIASNDNWQTQTNPGDVALIQNAGFAPASTLEPAVFLTLPPGAYTAVVQGVGNVTGVGLVGVFRVP</sequence>
<proteinExistence type="predicted"/>
<dbReference type="Proteomes" id="UP000503096">
    <property type="component" value="Chromosome"/>
</dbReference>
<name>A0A6M4H4G1_9PROT</name>
<dbReference type="KEGG" id="upl:DSM104440_00167"/>
<evidence type="ECO:0008006" key="4">
    <source>
        <dbReference type="Google" id="ProtNLM"/>
    </source>
</evidence>
<feature type="chain" id="PRO_5026924124" description="CBM6 domain-containing protein" evidence="1">
    <location>
        <begin position="28"/>
        <end position="1035"/>
    </location>
</feature>
<keyword evidence="1" id="KW-0732">Signal</keyword>
<gene>
    <name evidence="2" type="ORF">DSM104440_00167</name>
</gene>
<keyword evidence="3" id="KW-1185">Reference proteome</keyword>
<dbReference type="AlphaFoldDB" id="A0A6M4H4G1"/>
<dbReference type="RefSeq" id="WP_171159875.1">
    <property type="nucleotide sequence ID" value="NZ_CP053073.1"/>
</dbReference>
<dbReference type="Gene3D" id="2.60.120.260">
    <property type="entry name" value="Galactose-binding domain-like"/>
    <property type="match status" value="1"/>
</dbReference>
<dbReference type="InParanoid" id="A0A6M4H4G1"/>
<feature type="signal peptide" evidence="1">
    <location>
        <begin position="1"/>
        <end position="27"/>
    </location>
</feature>
<evidence type="ECO:0000313" key="3">
    <source>
        <dbReference type="Proteomes" id="UP000503096"/>
    </source>
</evidence>
<dbReference type="EMBL" id="CP053073">
    <property type="protein sequence ID" value="QJR13384.1"/>
    <property type="molecule type" value="Genomic_DNA"/>
</dbReference>